<dbReference type="SUPFAM" id="SSF51569">
    <property type="entry name" value="Aldolase"/>
    <property type="match status" value="1"/>
</dbReference>
<gene>
    <name evidence="3" type="ORF">EHS24_004781</name>
</gene>
<protein>
    <recommendedName>
        <fullName evidence="5">Dihydrodipicolinate synthase</fullName>
    </recommendedName>
</protein>
<feature type="region of interest" description="Disordered" evidence="2">
    <location>
        <begin position="296"/>
        <end position="322"/>
    </location>
</feature>
<dbReference type="InterPro" id="IPR013785">
    <property type="entry name" value="Aldolase_TIM"/>
</dbReference>
<dbReference type="PANTHER" id="PTHR12128:SF66">
    <property type="entry name" value="4-HYDROXY-2-OXOGLUTARATE ALDOLASE, MITOCHONDRIAL"/>
    <property type="match status" value="1"/>
</dbReference>
<keyword evidence="1" id="KW-0456">Lyase</keyword>
<comment type="caution">
    <text evidence="3">The sequence shown here is derived from an EMBL/GenBank/DDBJ whole genome shotgun (WGS) entry which is preliminary data.</text>
</comment>
<evidence type="ECO:0000256" key="1">
    <source>
        <dbReference type="ARBA" id="ARBA00023239"/>
    </source>
</evidence>
<dbReference type="SMART" id="SM01130">
    <property type="entry name" value="DHDPS"/>
    <property type="match status" value="1"/>
</dbReference>
<dbReference type="RefSeq" id="XP_028479301.1">
    <property type="nucleotide sequence ID" value="XM_028620329.1"/>
</dbReference>
<sequence length="339" mass="36866">MSTEPLTVPSGVYVPIPSFFMNERNGDPDTETTVKHIERLVRAGVQGIIVNSYIGEGSLVRPSEWKGAIETAAKVVKPLSISLCVDCSAPSLWLTCERITIAHGSGADFVFVLPPSTYSTDLLPADYINYFTQVAAQSPVPVVIYEWPDASGGIKLGESIVDVVSAHKNIAGMACAVNDGMRSVALWQWDENGQRKSTGSYVQKKAVVSGIANIVPASVTQMYPKEGWNIQEQRLQAWEEAADPLDEGGIPALKATLMHLFNYGGTCRDPLPAVADGSSVHDAVYRLQPALRNEEGVIEKDKRAPIPPDPRAPRPHRKPSLVLNHRLYTVPIPSENTET</sequence>
<dbReference type="PANTHER" id="PTHR12128">
    <property type="entry name" value="DIHYDRODIPICOLINATE SYNTHASE"/>
    <property type="match status" value="1"/>
</dbReference>
<dbReference type="STRING" id="105984.A0A427Y621"/>
<dbReference type="AlphaFoldDB" id="A0A427Y621"/>
<reference evidence="3 4" key="1">
    <citation type="submission" date="2018-11" db="EMBL/GenBank/DDBJ databases">
        <title>Genome sequence of Apiotrichum porosum DSM 27194.</title>
        <authorList>
            <person name="Aliyu H."/>
            <person name="Gorte O."/>
            <person name="Ochsenreither K."/>
        </authorList>
    </citation>
    <scope>NUCLEOTIDE SEQUENCE [LARGE SCALE GENOMIC DNA]</scope>
    <source>
        <strain evidence="3 4">DSM 27194</strain>
    </source>
</reference>
<dbReference type="Proteomes" id="UP000279236">
    <property type="component" value="Unassembled WGS sequence"/>
</dbReference>
<proteinExistence type="predicted"/>
<dbReference type="EMBL" id="RSCE01000002">
    <property type="protein sequence ID" value="RSH86516.1"/>
    <property type="molecule type" value="Genomic_DNA"/>
</dbReference>
<evidence type="ECO:0000313" key="3">
    <source>
        <dbReference type="EMBL" id="RSH86516.1"/>
    </source>
</evidence>
<dbReference type="InterPro" id="IPR002220">
    <property type="entry name" value="DapA-like"/>
</dbReference>
<accession>A0A427Y621</accession>
<dbReference type="Gene3D" id="3.20.20.70">
    <property type="entry name" value="Aldolase class I"/>
    <property type="match status" value="1"/>
</dbReference>
<organism evidence="3 4">
    <name type="scientific">Apiotrichum porosum</name>
    <dbReference type="NCBI Taxonomy" id="105984"/>
    <lineage>
        <taxon>Eukaryota</taxon>
        <taxon>Fungi</taxon>
        <taxon>Dikarya</taxon>
        <taxon>Basidiomycota</taxon>
        <taxon>Agaricomycotina</taxon>
        <taxon>Tremellomycetes</taxon>
        <taxon>Trichosporonales</taxon>
        <taxon>Trichosporonaceae</taxon>
        <taxon>Apiotrichum</taxon>
    </lineage>
</organism>
<dbReference type="GO" id="GO:0008840">
    <property type="term" value="F:4-hydroxy-tetrahydrodipicolinate synthase activity"/>
    <property type="evidence" value="ECO:0007669"/>
    <property type="project" value="TreeGrafter"/>
</dbReference>
<evidence type="ECO:0000313" key="4">
    <source>
        <dbReference type="Proteomes" id="UP000279236"/>
    </source>
</evidence>
<name>A0A427Y621_9TREE</name>
<evidence type="ECO:0008006" key="5">
    <source>
        <dbReference type="Google" id="ProtNLM"/>
    </source>
</evidence>
<keyword evidence="4" id="KW-1185">Reference proteome</keyword>
<dbReference type="OrthoDB" id="191315at2759"/>
<dbReference type="GeneID" id="39589324"/>
<evidence type="ECO:0000256" key="2">
    <source>
        <dbReference type="SAM" id="MobiDB-lite"/>
    </source>
</evidence>
<dbReference type="CDD" id="cd00408">
    <property type="entry name" value="DHDPS-like"/>
    <property type="match status" value="1"/>
</dbReference>
<dbReference type="Pfam" id="PF00701">
    <property type="entry name" value="DHDPS"/>
    <property type="match status" value="1"/>
</dbReference>